<dbReference type="Pfam" id="PF07228">
    <property type="entry name" value="SpoIIE"/>
    <property type="match status" value="1"/>
</dbReference>
<dbReference type="OrthoDB" id="9811749at2"/>
<evidence type="ECO:0000313" key="3">
    <source>
        <dbReference type="EMBL" id="KMT66497.1"/>
    </source>
</evidence>
<dbReference type="AlphaFoldDB" id="A0A0J8GUR8"/>
<dbReference type="Gene3D" id="3.30.565.10">
    <property type="entry name" value="Histidine kinase-like ATPase, C-terminal domain"/>
    <property type="match status" value="1"/>
</dbReference>
<proteinExistence type="predicted"/>
<evidence type="ECO:0000259" key="2">
    <source>
        <dbReference type="SMART" id="SM00331"/>
    </source>
</evidence>
<dbReference type="InterPro" id="IPR036457">
    <property type="entry name" value="PPM-type-like_dom_sf"/>
</dbReference>
<gene>
    <name evidence="3" type="ORF">XM47_02860</name>
</gene>
<dbReference type="PANTHER" id="PTHR43156">
    <property type="entry name" value="STAGE II SPORULATION PROTEIN E-RELATED"/>
    <property type="match status" value="1"/>
</dbReference>
<organism evidence="3 4">
    <name type="scientific">Catenovulum maritimum</name>
    <dbReference type="NCBI Taxonomy" id="1513271"/>
    <lineage>
        <taxon>Bacteria</taxon>
        <taxon>Pseudomonadati</taxon>
        <taxon>Pseudomonadota</taxon>
        <taxon>Gammaproteobacteria</taxon>
        <taxon>Alteromonadales</taxon>
        <taxon>Alteromonadaceae</taxon>
        <taxon>Catenovulum</taxon>
    </lineage>
</organism>
<dbReference type="InterPro" id="IPR036890">
    <property type="entry name" value="HATPase_C_sf"/>
</dbReference>
<protein>
    <recommendedName>
        <fullName evidence="2">PPM-type phosphatase domain-containing protein</fullName>
    </recommendedName>
</protein>
<dbReference type="PANTHER" id="PTHR43156:SF2">
    <property type="entry name" value="STAGE II SPORULATION PROTEIN E"/>
    <property type="match status" value="1"/>
</dbReference>
<evidence type="ECO:0000256" key="1">
    <source>
        <dbReference type="ARBA" id="ARBA00022801"/>
    </source>
</evidence>
<reference evidence="3 4" key="1">
    <citation type="submission" date="2015-04" db="EMBL/GenBank/DDBJ databases">
        <title>Draft Genome Sequence of the Novel Agar-Digesting Marine Bacterium Q1.</title>
        <authorList>
            <person name="Li Y."/>
            <person name="Li D."/>
            <person name="Chen G."/>
            <person name="Du Z."/>
        </authorList>
    </citation>
    <scope>NUCLEOTIDE SEQUENCE [LARGE SCALE GENOMIC DNA]</scope>
    <source>
        <strain evidence="3 4">Q1</strain>
    </source>
</reference>
<evidence type="ECO:0000313" key="4">
    <source>
        <dbReference type="Proteomes" id="UP000037600"/>
    </source>
</evidence>
<dbReference type="RefSeq" id="WP_048689391.1">
    <property type="nucleotide sequence ID" value="NZ_KQ130483.1"/>
</dbReference>
<accession>A0A0J8GUR8</accession>
<keyword evidence="1" id="KW-0378">Hydrolase</keyword>
<dbReference type="InterPro" id="IPR001932">
    <property type="entry name" value="PPM-type_phosphatase-like_dom"/>
</dbReference>
<name>A0A0J8GUR8_9ALTE</name>
<dbReference type="InterPro" id="IPR052016">
    <property type="entry name" value="Bact_Sigma-Reg"/>
</dbReference>
<dbReference type="Gene3D" id="3.60.40.10">
    <property type="entry name" value="PPM-type phosphatase domain"/>
    <property type="match status" value="1"/>
</dbReference>
<comment type="caution">
    <text evidence="3">The sequence shown here is derived from an EMBL/GenBank/DDBJ whole genome shotgun (WGS) entry which is preliminary data.</text>
</comment>
<feature type="domain" description="PPM-type phosphatase" evidence="2">
    <location>
        <begin position="299"/>
        <end position="502"/>
    </location>
</feature>
<dbReference type="EMBL" id="LAZL01000003">
    <property type="protein sequence ID" value="KMT66497.1"/>
    <property type="molecule type" value="Genomic_DNA"/>
</dbReference>
<dbReference type="Proteomes" id="UP000037600">
    <property type="component" value="Unassembled WGS sequence"/>
</dbReference>
<dbReference type="SMART" id="SM00331">
    <property type="entry name" value="PP2C_SIG"/>
    <property type="match status" value="1"/>
</dbReference>
<dbReference type="SUPFAM" id="SSF81606">
    <property type="entry name" value="PP2C-like"/>
    <property type="match status" value="1"/>
</dbReference>
<dbReference type="InterPro" id="IPR003594">
    <property type="entry name" value="HATPase_dom"/>
</dbReference>
<sequence length="504" mass="56789">MNILYHKSFSLNTAILSEIRCLLVAICKKQNIADADMDNLGTGITEYLVNLLEHARAQDTLVTVSIGLNQQNLFIEIIDATPHFAEFYRYAKQGAINIAEGDLMVSGMGLGLIITLFPDCEYEKQEQFNRFCIQLNQNWQSKKVLVIKNINPDSPPDLADFLRLVELSLEPNFACTFIDSTSDTNLEGQLDKSYRAVVYLADKNQSLSREGLAKLSKLNQKLQALPIILVSSNKDNLGLAQTNMHGVTDVLLASQVEIELSARVEKSICRSSIEYLGYAELKQNRDRCWHNISANYVMSTFGSINHKCGGDFLVHVKKQDYDWVILGDVMGHDELARQESIMVQGFLLGCLQQENMTTALLAKKLSDALYQDEILEASLLTCLILKISNEGIDLINLGHPKPILFNPTNQYQEFGNIQPMLGLNRDTNYSSESFKLEQGDRLILVTDGVFENNDKQCLGIQWLETILKRIKNNHNLAEQVWLKALPKLSQEIDDASLVCLERHL</sequence>
<dbReference type="STRING" id="1513271.XM47_02860"/>
<dbReference type="Pfam" id="PF13581">
    <property type="entry name" value="HATPase_c_2"/>
    <property type="match status" value="1"/>
</dbReference>
<dbReference type="GO" id="GO:0016791">
    <property type="term" value="F:phosphatase activity"/>
    <property type="evidence" value="ECO:0007669"/>
    <property type="project" value="TreeGrafter"/>
</dbReference>
<keyword evidence="4" id="KW-1185">Reference proteome</keyword>